<gene>
    <name evidence="1" type="ORF">X975_19293</name>
</gene>
<name>A0A087TJ50_STEMI</name>
<feature type="non-terminal residue" evidence="1">
    <location>
        <position position="43"/>
    </location>
</feature>
<dbReference type="AlphaFoldDB" id="A0A087TJ50"/>
<organism evidence="1 2">
    <name type="scientific">Stegodyphus mimosarum</name>
    <name type="common">African social velvet spider</name>
    <dbReference type="NCBI Taxonomy" id="407821"/>
    <lineage>
        <taxon>Eukaryota</taxon>
        <taxon>Metazoa</taxon>
        <taxon>Ecdysozoa</taxon>
        <taxon>Arthropoda</taxon>
        <taxon>Chelicerata</taxon>
        <taxon>Arachnida</taxon>
        <taxon>Araneae</taxon>
        <taxon>Araneomorphae</taxon>
        <taxon>Entelegynae</taxon>
        <taxon>Eresoidea</taxon>
        <taxon>Eresidae</taxon>
        <taxon>Stegodyphus</taxon>
    </lineage>
</organism>
<sequence length="43" mass="4719">MKTLWAFHSVQLSIRALVVASAIILVQKYSICNADVAGARIFL</sequence>
<accession>A0A087TJ50</accession>
<evidence type="ECO:0000313" key="1">
    <source>
        <dbReference type="EMBL" id="KFM65139.1"/>
    </source>
</evidence>
<dbReference type="Proteomes" id="UP000054359">
    <property type="component" value="Unassembled WGS sequence"/>
</dbReference>
<dbReference type="EMBL" id="KK115447">
    <property type="protein sequence ID" value="KFM65139.1"/>
    <property type="molecule type" value="Genomic_DNA"/>
</dbReference>
<keyword evidence="2" id="KW-1185">Reference proteome</keyword>
<evidence type="ECO:0000313" key="2">
    <source>
        <dbReference type="Proteomes" id="UP000054359"/>
    </source>
</evidence>
<protein>
    <submittedName>
        <fullName evidence="1">Uncharacterized protein</fullName>
    </submittedName>
</protein>
<reference evidence="1 2" key="1">
    <citation type="submission" date="2013-11" db="EMBL/GenBank/DDBJ databases">
        <title>Genome sequencing of Stegodyphus mimosarum.</title>
        <authorList>
            <person name="Bechsgaard J."/>
        </authorList>
    </citation>
    <scope>NUCLEOTIDE SEQUENCE [LARGE SCALE GENOMIC DNA]</scope>
</reference>
<proteinExistence type="predicted"/>